<dbReference type="CDD" id="cd06170">
    <property type="entry name" value="LuxR_C_like"/>
    <property type="match status" value="1"/>
</dbReference>
<evidence type="ECO:0000313" key="4">
    <source>
        <dbReference type="EMBL" id="GGC16416.1"/>
    </source>
</evidence>
<dbReference type="SMART" id="SM00421">
    <property type="entry name" value="HTH_LUXR"/>
    <property type="match status" value="1"/>
</dbReference>
<keyword evidence="2" id="KW-0812">Transmembrane</keyword>
<keyword evidence="2" id="KW-0472">Membrane</keyword>
<organism evidence="4 5">
    <name type="scientific">Novosphingobium endophyticum</name>
    <dbReference type="NCBI Taxonomy" id="1955250"/>
    <lineage>
        <taxon>Bacteria</taxon>
        <taxon>Pseudomonadati</taxon>
        <taxon>Pseudomonadota</taxon>
        <taxon>Alphaproteobacteria</taxon>
        <taxon>Sphingomonadales</taxon>
        <taxon>Sphingomonadaceae</taxon>
        <taxon>Novosphingobium</taxon>
    </lineage>
</organism>
<dbReference type="GO" id="GO:0003677">
    <property type="term" value="F:DNA binding"/>
    <property type="evidence" value="ECO:0007669"/>
    <property type="project" value="InterPro"/>
</dbReference>
<evidence type="ECO:0000256" key="1">
    <source>
        <dbReference type="SAM" id="MobiDB-lite"/>
    </source>
</evidence>
<keyword evidence="2" id="KW-1133">Transmembrane helix</keyword>
<gene>
    <name evidence="4" type="ORF">GCM10011494_39110</name>
</gene>
<dbReference type="Proteomes" id="UP000608154">
    <property type="component" value="Unassembled WGS sequence"/>
</dbReference>
<proteinExistence type="predicted"/>
<dbReference type="EMBL" id="BMHK01000062">
    <property type="protein sequence ID" value="GGC16416.1"/>
    <property type="molecule type" value="Genomic_DNA"/>
</dbReference>
<dbReference type="Gene3D" id="1.10.10.10">
    <property type="entry name" value="Winged helix-like DNA-binding domain superfamily/Winged helix DNA-binding domain"/>
    <property type="match status" value="1"/>
</dbReference>
<dbReference type="SUPFAM" id="SSF46894">
    <property type="entry name" value="C-terminal effector domain of the bipartite response regulators"/>
    <property type="match status" value="1"/>
</dbReference>
<evidence type="ECO:0000313" key="5">
    <source>
        <dbReference type="Proteomes" id="UP000608154"/>
    </source>
</evidence>
<accession>A0A916X7C6</accession>
<dbReference type="RefSeq" id="WP_188773238.1">
    <property type="nucleotide sequence ID" value="NZ_BMHK01000062.1"/>
</dbReference>
<dbReference type="InterPro" id="IPR036388">
    <property type="entry name" value="WH-like_DNA-bd_sf"/>
</dbReference>
<evidence type="ECO:0000256" key="2">
    <source>
        <dbReference type="SAM" id="Phobius"/>
    </source>
</evidence>
<dbReference type="GO" id="GO:0006355">
    <property type="term" value="P:regulation of DNA-templated transcription"/>
    <property type="evidence" value="ECO:0007669"/>
    <property type="project" value="InterPro"/>
</dbReference>
<dbReference type="PROSITE" id="PS50043">
    <property type="entry name" value="HTH_LUXR_2"/>
    <property type="match status" value="1"/>
</dbReference>
<feature type="domain" description="HTH luxR-type" evidence="3">
    <location>
        <begin position="12"/>
        <end position="77"/>
    </location>
</feature>
<feature type="region of interest" description="Disordered" evidence="1">
    <location>
        <begin position="105"/>
        <end position="125"/>
    </location>
</feature>
<evidence type="ECO:0000259" key="3">
    <source>
        <dbReference type="PROSITE" id="PS50043"/>
    </source>
</evidence>
<comment type="caution">
    <text evidence="4">The sequence shown here is derived from an EMBL/GenBank/DDBJ whole genome shotgun (WGS) entry which is preliminary data.</text>
</comment>
<dbReference type="Pfam" id="PF00196">
    <property type="entry name" value="GerE"/>
    <property type="match status" value="1"/>
</dbReference>
<dbReference type="AlphaFoldDB" id="A0A916X7C6"/>
<reference evidence="4" key="2">
    <citation type="submission" date="2020-09" db="EMBL/GenBank/DDBJ databases">
        <authorList>
            <person name="Sun Q."/>
            <person name="Zhou Y."/>
        </authorList>
    </citation>
    <scope>NUCLEOTIDE SEQUENCE</scope>
    <source>
        <strain evidence="4">CGMCC 1.15095</strain>
    </source>
</reference>
<dbReference type="InterPro" id="IPR000792">
    <property type="entry name" value="Tscrpt_reg_LuxR_C"/>
</dbReference>
<dbReference type="InterPro" id="IPR016032">
    <property type="entry name" value="Sig_transdc_resp-reg_C-effctor"/>
</dbReference>
<protein>
    <recommendedName>
        <fullName evidence="3">HTH luxR-type domain-containing protein</fullName>
    </recommendedName>
</protein>
<keyword evidence="5" id="KW-1185">Reference proteome</keyword>
<name>A0A916X7C6_9SPHN</name>
<feature type="transmembrane region" description="Helical" evidence="2">
    <location>
        <begin position="143"/>
        <end position="162"/>
    </location>
</feature>
<reference evidence="4" key="1">
    <citation type="journal article" date="2014" name="Int. J. Syst. Evol. Microbiol.">
        <title>Complete genome sequence of Corynebacterium casei LMG S-19264T (=DSM 44701T), isolated from a smear-ripened cheese.</title>
        <authorList>
            <consortium name="US DOE Joint Genome Institute (JGI-PGF)"/>
            <person name="Walter F."/>
            <person name="Albersmeier A."/>
            <person name="Kalinowski J."/>
            <person name="Ruckert C."/>
        </authorList>
    </citation>
    <scope>NUCLEOTIDE SEQUENCE</scope>
    <source>
        <strain evidence="4">CGMCC 1.15095</strain>
    </source>
</reference>
<sequence length="170" mass="17975">MGERGAGPATSVLAVFPTLTEKQHEVLRFVAENRTSKEIARELGISESAVNQRIESVRSRTGSPPRAELARVYRQYLQDLENARDRVPGAIIGTFPGRGDAVDAQSLTDPAPVGAPAPWREPDGPRVVPEALDKGDAGPGRTFTSIVIVAGLVLLAVVGLGMTQGLTALL</sequence>